<dbReference type="SMART" id="SM00829">
    <property type="entry name" value="PKS_ER"/>
    <property type="match status" value="1"/>
</dbReference>
<dbReference type="AlphaFoldDB" id="A0A6H9URR6"/>
<dbReference type="InterPro" id="IPR020843">
    <property type="entry name" value="ER"/>
</dbReference>
<gene>
    <name evidence="3" type="ORF">F7R91_31730</name>
</gene>
<dbReference type="Gene3D" id="3.90.180.10">
    <property type="entry name" value="Medium-chain alcohol dehydrogenases, catalytic domain"/>
    <property type="match status" value="1"/>
</dbReference>
<dbReference type="Pfam" id="PF16884">
    <property type="entry name" value="ADH_N_2"/>
    <property type="match status" value="1"/>
</dbReference>
<dbReference type="Gene3D" id="3.40.50.720">
    <property type="entry name" value="NAD(P)-binding Rossmann-like Domain"/>
    <property type="match status" value="1"/>
</dbReference>
<dbReference type="InterPro" id="IPR041694">
    <property type="entry name" value="ADH_N_2"/>
</dbReference>
<dbReference type="InterPro" id="IPR036291">
    <property type="entry name" value="NAD(P)-bd_dom_sf"/>
</dbReference>
<dbReference type="GO" id="GO:0016628">
    <property type="term" value="F:oxidoreductase activity, acting on the CH-CH group of donors, NAD or NADP as acceptor"/>
    <property type="evidence" value="ECO:0007669"/>
    <property type="project" value="InterPro"/>
</dbReference>
<evidence type="ECO:0000259" key="2">
    <source>
        <dbReference type="SMART" id="SM00829"/>
    </source>
</evidence>
<protein>
    <submittedName>
        <fullName evidence="3">NADP-dependent oxidoreductase</fullName>
    </submittedName>
</protein>
<dbReference type="PANTHER" id="PTHR43205">
    <property type="entry name" value="PROSTAGLANDIN REDUCTASE"/>
    <property type="match status" value="1"/>
</dbReference>
<name>A0A6H9URR6_9ACTN</name>
<dbReference type="CDD" id="cd05288">
    <property type="entry name" value="PGDH"/>
    <property type="match status" value="1"/>
</dbReference>
<feature type="domain" description="Enoyl reductase (ER)" evidence="2">
    <location>
        <begin position="16"/>
        <end position="331"/>
    </location>
</feature>
<dbReference type="InterPro" id="IPR045010">
    <property type="entry name" value="MDR_fam"/>
</dbReference>
<evidence type="ECO:0000256" key="1">
    <source>
        <dbReference type="ARBA" id="ARBA00023002"/>
    </source>
</evidence>
<keyword evidence="4" id="KW-1185">Reference proteome</keyword>
<dbReference type="InterPro" id="IPR011032">
    <property type="entry name" value="GroES-like_sf"/>
</dbReference>
<dbReference type="Pfam" id="PF00107">
    <property type="entry name" value="ADH_zinc_N"/>
    <property type="match status" value="1"/>
</dbReference>
<keyword evidence="1" id="KW-0560">Oxidoreductase</keyword>
<accession>A0A6H9URR6</accession>
<proteinExistence type="predicted"/>
<dbReference type="SUPFAM" id="SSF51735">
    <property type="entry name" value="NAD(P)-binding Rossmann-fold domains"/>
    <property type="match status" value="1"/>
</dbReference>
<reference evidence="3 4" key="1">
    <citation type="submission" date="2019-09" db="EMBL/GenBank/DDBJ databases">
        <title>Screening of Novel Bioactive Compounds from Soil-Associated.</title>
        <authorList>
            <person name="Zhao S."/>
        </authorList>
    </citation>
    <scope>NUCLEOTIDE SEQUENCE [LARGE SCALE GENOMIC DNA]</scope>
    <source>
        <strain evidence="3 4">HIT-DPA4</strain>
    </source>
</reference>
<dbReference type="Proteomes" id="UP000442707">
    <property type="component" value="Unassembled WGS sequence"/>
</dbReference>
<dbReference type="PANTHER" id="PTHR43205:SF7">
    <property type="entry name" value="PROSTAGLANDIN REDUCTASE 1"/>
    <property type="match status" value="1"/>
</dbReference>
<dbReference type="InterPro" id="IPR013149">
    <property type="entry name" value="ADH-like_C"/>
</dbReference>
<evidence type="ECO:0000313" key="4">
    <source>
        <dbReference type="Proteomes" id="UP000442707"/>
    </source>
</evidence>
<dbReference type="EMBL" id="VZRB01000029">
    <property type="protein sequence ID" value="KAB1141768.1"/>
    <property type="molecule type" value="Genomic_DNA"/>
</dbReference>
<sequence>MSVHTTQVRLARRPQGLPDEHTWEVTETVLPSPKQGQFVVAVDHISLDPAMRRWLNDVRSYVPPVGIGEVMRAPATGTVTESRHPDYAVGDAVSGWFGVTEHALSDGEGVTHIDTGLAGPPTWLGALGLPGMTAWFGLFDVGRLQDGETVVVSGAAGAVGSVLGQLAKAHGCRVVGIAGGPEKCAWLRKIGFDEAIDYKADNPLERLRETVPEGIDVFFDNIGGDILDAGLANLRRGARVVICGAISAYNAEKLPEGPRRYMSLVVSRASMTGFLVLDYEDRYPEAIEGINEMIRTGRLFARETIVSGGVRAFPEALLGLFHGINTGKLVLEV</sequence>
<dbReference type="RefSeq" id="WP_150954750.1">
    <property type="nucleotide sequence ID" value="NZ_VZRB01000029.1"/>
</dbReference>
<evidence type="ECO:0000313" key="3">
    <source>
        <dbReference type="EMBL" id="KAB1141768.1"/>
    </source>
</evidence>
<dbReference type="SUPFAM" id="SSF50129">
    <property type="entry name" value="GroES-like"/>
    <property type="match status" value="1"/>
</dbReference>
<comment type="caution">
    <text evidence="3">The sequence shown here is derived from an EMBL/GenBank/DDBJ whole genome shotgun (WGS) entry which is preliminary data.</text>
</comment>
<dbReference type="FunFam" id="3.40.50.720:FF:000121">
    <property type="entry name" value="Prostaglandin reductase 2"/>
    <property type="match status" value="1"/>
</dbReference>
<organism evidence="3 4">
    <name type="scientific">Streptomyces luteolifulvus</name>
    <dbReference type="NCBI Taxonomy" id="2615112"/>
    <lineage>
        <taxon>Bacteria</taxon>
        <taxon>Bacillati</taxon>
        <taxon>Actinomycetota</taxon>
        <taxon>Actinomycetes</taxon>
        <taxon>Kitasatosporales</taxon>
        <taxon>Streptomycetaceae</taxon>
        <taxon>Streptomyces</taxon>
    </lineage>
</organism>